<dbReference type="SUPFAM" id="SSF117281">
    <property type="entry name" value="Kelch motif"/>
    <property type="match status" value="2"/>
</dbReference>
<feature type="compositionally biased region" description="Basic and acidic residues" evidence="1">
    <location>
        <begin position="12"/>
        <end position="23"/>
    </location>
</feature>
<organism evidence="2">
    <name type="scientific">Xenopsylla cheopis</name>
    <name type="common">Oriental rat flea</name>
    <name type="synonym">Pulex cheopis</name>
    <dbReference type="NCBI Taxonomy" id="163159"/>
    <lineage>
        <taxon>Eukaryota</taxon>
        <taxon>Metazoa</taxon>
        <taxon>Ecdysozoa</taxon>
        <taxon>Arthropoda</taxon>
        <taxon>Hexapoda</taxon>
        <taxon>Insecta</taxon>
        <taxon>Pterygota</taxon>
        <taxon>Neoptera</taxon>
        <taxon>Endopterygota</taxon>
        <taxon>Siphonaptera</taxon>
        <taxon>Pulicidae</taxon>
        <taxon>Xenopsyllinae</taxon>
        <taxon>Xenopsylla</taxon>
    </lineage>
</organism>
<dbReference type="AlphaFoldDB" id="A0A6M2DCC0"/>
<dbReference type="InterPro" id="IPR052588">
    <property type="entry name" value="Kelch_domain_protein"/>
</dbReference>
<feature type="region of interest" description="Disordered" evidence="1">
    <location>
        <begin position="483"/>
        <end position="519"/>
    </location>
</feature>
<dbReference type="PANTHER" id="PTHR46063">
    <property type="entry name" value="KELCH DOMAIN-CONTAINING PROTEIN"/>
    <property type="match status" value="1"/>
</dbReference>
<name>A0A6M2DCC0_XENCH</name>
<dbReference type="EMBL" id="GIIL01000043">
    <property type="protein sequence ID" value="NOV43769.1"/>
    <property type="molecule type" value="Transcribed_RNA"/>
</dbReference>
<accession>A0A6M2DCC0</accession>
<proteinExistence type="predicted"/>
<dbReference type="InterPro" id="IPR015915">
    <property type="entry name" value="Kelch-typ_b-propeller"/>
</dbReference>
<feature type="compositionally biased region" description="Acidic residues" evidence="1">
    <location>
        <begin position="489"/>
        <end position="519"/>
    </location>
</feature>
<evidence type="ECO:0008006" key="3">
    <source>
        <dbReference type="Google" id="ProtNLM"/>
    </source>
</evidence>
<evidence type="ECO:0000256" key="1">
    <source>
        <dbReference type="SAM" id="MobiDB-lite"/>
    </source>
</evidence>
<protein>
    <recommendedName>
        <fullName evidence="3">Kelch domain-containing protein 4</fullName>
    </recommendedName>
</protein>
<dbReference type="Gene3D" id="2.120.10.80">
    <property type="entry name" value="Kelch-type beta propeller"/>
    <property type="match status" value="2"/>
</dbReference>
<dbReference type="Pfam" id="PF13415">
    <property type="entry name" value="Beta-prop_FBX42"/>
    <property type="match status" value="1"/>
</dbReference>
<feature type="region of interest" description="Disordered" evidence="1">
    <location>
        <begin position="1"/>
        <end position="23"/>
    </location>
</feature>
<evidence type="ECO:0000313" key="2">
    <source>
        <dbReference type="EMBL" id="NOV43769.1"/>
    </source>
</evidence>
<feature type="compositionally biased region" description="Basic residues" evidence="1">
    <location>
        <begin position="1"/>
        <end position="11"/>
    </location>
</feature>
<dbReference type="PANTHER" id="PTHR46063:SF1">
    <property type="entry name" value="KELCH DOMAIN-CONTAINING PROTEIN 4"/>
    <property type="match status" value="1"/>
</dbReference>
<sequence length="519" mass="58188">MGKKGKDKKKIKGAEKTAMKTEKKMISKQKKHLAALGEDDIETIVAEIEKEEAKRLEVTEKIVQPPSPRVNFSIVALPEKDEILLFGGEYFNGQQTMVYNDMYIYNINSGEWKILKVPAGPPPRCGHQMVSVASEGGQLWLFGGEYASTTQSQFYHYRDLWVYHIVNKRWEKINRSGAPSARSGHRMLVNKKRLFVFGGFHDNLRDYKYFNDLYIFSLEDYVWIKVEPSGIGPSPRSGCCFVVGSQDRLIVWGGYSKTAIKKGVDKGTTHTDMYSLCIDKHNTNPNAYKWVSIKPGGIRPGPRSGMAVCTSITGNLRAYLFGGVTDVEETDDILQGSFNDDLLHLDLENIFWNTVKLTGSKESQKTIIETPQSQEPNQICDEAENVMQTTVSSDGVFTMVVGGNISKPGSSVDKVIIEKKDENWPRPRMNAGLVVCKGQLFLFGGMVEIGSKQITLSDFYSLDIRKLDKWKVIIPCDISTAEWLGSDSESSDDEKCESMSEDDEDSETSSESESDVEMN</sequence>
<reference evidence="2" key="1">
    <citation type="submission" date="2020-03" db="EMBL/GenBank/DDBJ databases">
        <title>Transcriptomic Profiling of the Digestive Tract of the Rat Flea, Xenopsylla cheopis, Following Blood Feeding and Infection with Yersinia pestis.</title>
        <authorList>
            <person name="Bland D.M."/>
            <person name="Martens C.A."/>
            <person name="Virtaneva K."/>
            <person name="Kanakabandi K."/>
            <person name="Long D."/>
            <person name="Rosenke R."/>
            <person name="Saturday G.A."/>
            <person name="Hoyt F.H."/>
            <person name="Bruno D.P."/>
            <person name="Ribeiro J.M.C."/>
            <person name="Hinnebusch J."/>
        </authorList>
    </citation>
    <scope>NUCLEOTIDE SEQUENCE</scope>
</reference>